<proteinExistence type="inferred from homology"/>
<evidence type="ECO:0000256" key="1">
    <source>
        <dbReference type="ARBA" id="ARBA00009477"/>
    </source>
</evidence>
<dbReference type="InterPro" id="IPR058625">
    <property type="entry name" value="MdtA-like_BSH"/>
</dbReference>
<dbReference type="GO" id="GO:1990281">
    <property type="term" value="C:efflux pump complex"/>
    <property type="evidence" value="ECO:0007669"/>
    <property type="project" value="TreeGrafter"/>
</dbReference>
<dbReference type="Proteomes" id="UP000253032">
    <property type="component" value="Unassembled WGS sequence"/>
</dbReference>
<protein>
    <submittedName>
        <fullName evidence="5">Efflux RND transporter periplasmic adaptor subunit</fullName>
    </submittedName>
</protein>
<evidence type="ECO:0000313" key="6">
    <source>
        <dbReference type="Proteomes" id="UP000253032"/>
    </source>
</evidence>
<gene>
    <name evidence="5" type="ORF">DBW98_02485</name>
</gene>
<feature type="domain" description="Multidrug resistance protein MdtA-like barrel-sandwich hybrid" evidence="4">
    <location>
        <begin position="56"/>
        <end position="169"/>
    </location>
</feature>
<dbReference type="Gene3D" id="2.40.420.20">
    <property type="match status" value="1"/>
</dbReference>
<feature type="signal peptide" evidence="2">
    <location>
        <begin position="1"/>
        <end position="20"/>
    </location>
</feature>
<comment type="caution">
    <text evidence="5">The sequence shown here is derived from an EMBL/GenBank/DDBJ whole genome shotgun (WGS) entry which is preliminary data.</text>
</comment>
<evidence type="ECO:0000259" key="3">
    <source>
        <dbReference type="Pfam" id="PF25876"/>
    </source>
</evidence>
<keyword evidence="2" id="KW-0732">Signal</keyword>
<dbReference type="InterPro" id="IPR058624">
    <property type="entry name" value="MdtA-like_HH"/>
</dbReference>
<dbReference type="SUPFAM" id="SSF111369">
    <property type="entry name" value="HlyD-like secretion proteins"/>
    <property type="match status" value="1"/>
</dbReference>
<dbReference type="EMBL" id="QOPC01000010">
    <property type="protein sequence ID" value="RCL38475.1"/>
    <property type="molecule type" value="Genomic_DNA"/>
</dbReference>
<dbReference type="Pfam" id="PF25876">
    <property type="entry name" value="HH_MFP_RND"/>
    <property type="match status" value="1"/>
</dbReference>
<feature type="chain" id="PRO_5016818878" evidence="2">
    <location>
        <begin position="21"/>
        <end position="331"/>
    </location>
</feature>
<organism evidence="5 6">
    <name type="scientific">SAR86 cluster bacterium</name>
    <dbReference type="NCBI Taxonomy" id="2030880"/>
    <lineage>
        <taxon>Bacteria</taxon>
        <taxon>Pseudomonadati</taxon>
        <taxon>Pseudomonadota</taxon>
        <taxon>Gammaproteobacteria</taxon>
        <taxon>SAR86 cluster</taxon>
    </lineage>
</organism>
<comment type="similarity">
    <text evidence="1">Belongs to the membrane fusion protein (MFP) (TC 8.A.1) family.</text>
</comment>
<evidence type="ECO:0000259" key="4">
    <source>
        <dbReference type="Pfam" id="PF25917"/>
    </source>
</evidence>
<dbReference type="AlphaFoldDB" id="A0A368BN22"/>
<dbReference type="Gene3D" id="2.40.50.100">
    <property type="match status" value="1"/>
</dbReference>
<dbReference type="GO" id="GO:0015562">
    <property type="term" value="F:efflux transmembrane transporter activity"/>
    <property type="evidence" value="ECO:0007669"/>
    <property type="project" value="TreeGrafter"/>
</dbReference>
<dbReference type="PANTHER" id="PTHR30469">
    <property type="entry name" value="MULTIDRUG RESISTANCE PROTEIN MDTA"/>
    <property type="match status" value="1"/>
</dbReference>
<evidence type="ECO:0000313" key="5">
    <source>
        <dbReference type="EMBL" id="RCL38475.1"/>
    </source>
</evidence>
<evidence type="ECO:0000256" key="2">
    <source>
        <dbReference type="SAM" id="SignalP"/>
    </source>
</evidence>
<dbReference type="Pfam" id="PF25917">
    <property type="entry name" value="BSH_RND"/>
    <property type="match status" value="1"/>
</dbReference>
<reference evidence="5 6" key="1">
    <citation type="journal article" date="2018" name="Microbiome">
        <title>Fine metagenomic profile of the Mediterranean stratified and mixed water columns revealed by assembly and recruitment.</title>
        <authorList>
            <person name="Haro-Moreno J.M."/>
            <person name="Lopez-Perez M."/>
            <person name="De La Torre J.R."/>
            <person name="Picazo A."/>
            <person name="Camacho A."/>
            <person name="Rodriguez-Valera F."/>
        </authorList>
    </citation>
    <scope>NUCLEOTIDE SEQUENCE [LARGE SCALE GENOMIC DNA]</scope>
    <source>
        <strain evidence="5">MED-G84</strain>
    </source>
</reference>
<dbReference type="PANTHER" id="PTHR30469:SF11">
    <property type="entry name" value="BLL4320 PROTEIN"/>
    <property type="match status" value="1"/>
</dbReference>
<dbReference type="InterPro" id="IPR006143">
    <property type="entry name" value="RND_pump_MFP"/>
</dbReference>
<dbReference type="Gene3D" id="1.10.287.470">
    <property type="entry name" value="Helix hairpin bin"/>
    <property type="match status" value="1"/>
</dbReference>
<accession>A0A368BN22</accession>
<name>A0A368BN22_9GAMM</name>
<sequence>MNKFITFSCLIFLAVNSAFADNSLEITTLEIQKSFNIKQRFPGKILPLNYSKLAFEVAGKIDEVKVDIGDAVKFGDILAFLDPAEMRASLNQAIARYDLADQALNRFKDLKQKGFISNQELDRANSDYLIAKAQVDFYSVKLEQTKIRAPFDGFIQNRFFDSGTVTSPGIAILEIIDSTSVEVHVSVPSNVIQGLTIGEEYSFAINSESYPAKFKRFTQMSSQGSDNRLCIFEFDTFINPGSISFLQLNQTKEKRGAWVPLKSLSQGTQGLWNIYTVTKDQNNKYRVAKEIVELIYVEGNNAFISGTISNGDMVVSGGAEQVIDSEILNVN</sequence>
<dbReference type="NCBIfam" id="TIGR01730">
    <property type="entry name" value="RND_mfp"/>
    <property type="match status" value="1"/>
</dbReference>
<feature type="domain" description="Multidrug resistance protein MdtA-like alpha-helical hairpin" evidence="3">
    <location>
        <begin position="83"/>
        <end position="146"/>
    </location>
</feature>